<proteinExistence type="inferred from homology"/>
<organism evidence="8 9">
    <name type="scientific">Gryllus longicercus</name>
    <dbReference type="NCBI Taxonomy" id="2509291"/>
    <lineage>
        <taxon>Eukaryota</taxon>
        <taxon>Metazoa</taxon>
        <taxon>Ecdysozoa</taxon>
        <taxon>Arthropoda</taxon>
        <taxon>Hexapoda</taxon>
        <taxon>Insecta</taxon>
        <taxon>Pterygota</taxon>
        <taxon>Neoptera</taxon>
        <taxon>Polyneoptera</taxon>
        <taxon>Orthoptera</taxon>
        <taxon>Ensifera</taxon>
        <taxon>Gryllidea</taxon>
        <taxon>Grylloidea</taxon>
        <taxon>Gryllidae</taxon>
        <taxon>Gryllinae</taxon>
        <taxon>Gryllus</taxon>
    </lineage>
</organism>
<comment type="subcellular location">
    <subcellularLocation>
        <location evidence="2">Cytoplasm</location>
        <location evidence="2">Cytoskeleton</location>
        <location evidence="2">Cilium axoneme</location>
    </subcellularLocation>
</comment>
<evidence type="ECO:0000256" key="6">
    <source>
        <dbReference type="ARBA" id="ARBA00023212"/>
    </source>
</evidence>
<gene>
    <name evidence="8" type="ORF">R5R35_003613</name>
</gene>
<comment type="function">
    <text evidence="1">Cilium- and flagellum-specific protein that plays a role in axonemal structure organization and motility. May play a role in outer and inner dynein arm assembly.</text>
</comment>
<evidence type="ECO:0000313" key="8">
    <source>
        <dbReference type="EMBL" id="KAK7794606.1"/>
    </source>
</evidence>
<dbReference type="PANTHER" id="PTHR31078">
    <property type="entry name" value="CILIA- AND FLAGELLA-ASSOCIATED PROTEIN 300"/>
    <property type="match status" value="1"/>
</dbReference>
<evidence type="ECO:0000256" key="7">
    <source>
        <dbReference type="ARBA" id="ARBA00023273"/>
    </source>
</evidence>
<dbReference type="PANTHER" id="PTHR31078:SF1">
    <property type="entry name" value="CILIA- AND FLAGELLA-ASSOCIATED PROTEIN 300"/>
    <property type="match status" value="1"/>
</dbReference>
<evidence type="ECO:0000256" key="3">
    <source>
        <dbReference type="ARBA" id="ARBA00009205"/>
    </source>
</evidence>
<keyword evidence="7" id="KW-0966">Cell projection</keyword>
<keyword evidence="5" id="KW-0963">Cytoplasm</keyword>
<evidence type="ECO:0000256" key="2">
    <source>
        <dbReference type="ARBA" id="ARBA00004430"/>
    </source>
</evidence>
<keyword evidence="9" id="KW-1185">Reference proteome</keyword>
<evidence type="ECO:0000256" key="1">
    <source>
        <dbReference type="ARBA" id="ARBA00002404"/>
    </source>
</evidence>
<evidence type="ECO:0000313" key="9">
    <source>
        <dbReference type="Proteomes" id="UP001378592"/>
    </source>
</evidence>
<evidence type="ECO:0000256" key="5">
    <source>
        <dbReference type="ARBA" id="ARBA00022490"/>
    </source>
</evidence>
<dbReference type="EMBL" id="JAZDUA010000328">
    <property type="protein sequence ID" value="KAK7794606.1"/>
    <property type="molecule type" value="Genomic_DNA"/>
</dbReference>
<dbReference type="AlphaFoldDB" id="A0AAN9Z1J6"/>
<dbReference type="Pfam" id="PF14926">
    <property type="entry name" value="CFAP300"/>
    <property type="match status" value="1"/>
</dbReference>
<reference evidence="8 9" key="1">
    <citation type="submission" date="2024-03" db="EMBL/GenBank/DDBJ databases">
        <title>The genome assembly and annotation of the cricket Gryllus longicercus Weissman &amp; Gray.</title>
        <authorList>
            <person name="Szrajer S."/>
            <person name="Gray D."/>
            <person name="Ylla G."/>
        </authorList>
    </citation>
    <scope>NUCLEOTIDE SEQUENCE [LARGE SCALE GENOMIC DNA]</scope>
    <source>
        <strain evidence="8">DAG 2021-001</strain>
        <tissue evidence="8">Whole body minus gut</tissue>
    </source>
</reference>
<sequence length="258" mass="30002">MEGSKYTFVYVENKTYSFFLDKIIKEYLAKWSLKGNLKINTFAFNEPFQSYKMKEFVYAFFSDPSVVNTLLSGKDADGESCGDIDYEQLLCSVTSMRFFDRLKDPNNGITMSDGYIRKCLDTKIDDFFVSDKLRKMLLDDDSEEYNLYSEDERKQFLFKLFAHLCLGGQWCQYEDNINPYLHATRAVYKDLVSVQKEAETEMIFVSSVVLKVKVKDPNGMPIFPPNPDNVQNFVYLIINPLSRRVIVLNNTYDGAFCF</sequence>
<dbReference type="Proteomes" id="UP001378592">
    <property type="component" value="Unassembled WGS sequence"/>
</dbReference>
<keyword evidence="6" id="KW-0206">Cytoskeleton</keyword>
<comment type="caution">
    <text evidence="8">The sequence shown here is derived from an EMBL/GenBank/DDBJ whole genome shotgun (WGS) entry which is preliminary data.</text>
</comment>
<evidence type="ECO:0000256" key="4">
    <source>
        <dbReference type="ARBA" id="ARBA00022174"/>
    </source>
</evidence>
<comment type="similarity">
    <text evidence="3">Belongs to the CFAP300 family.</text>
</comment>
<protein>
    <recommendedName>
        <fullName evidence="4">Cilia- and flagella-associated protein 300</fullName>
    </recommendedName>
</protein>
<dbReference type="GO" id="GO:0005930">
    <property type="term" value="C:axoneme"/>
    <property type="evidence" value="ECO:0007669"/>
    <property type="project" value="UniProtKB-SubCell"/>
</dbReference>
<name>A0AAN9Z1J6_9ORTH</name>
<dbReference type="InterPro" id="IPR029416">
    <property type="entry name" value="CFAP300"/>
</dbReference>
<accession>A0AAN9Z1J6</accession>